<keyword evidence="3" id="KW-1185">Reference proteome</keyword>
<gene>
    <name evidence="2" type="ORF">SAMN05444339_10239</name>
</gene>
<evidence type="ECO:0000256" key="1">
    <source>
        <dbReference type="SAM" id="MobiDB-lite"/>
    </source>
</evidence>
<name>A0A1M4W9J6_LOKAT</name>
<feature type="region of interest" description="Disordered" evidence="1">
    <location>
        <begin position="106"/>
        <end position="138"/>
    </location>
</feature>
<accession>A0A1M4W9J6</accession>
<protein>
    <submittedName>
        <fullName evidence="2">Uncharacterized protein</fullName>
    </submittedName>
</protein>
<proteinExistence type="predicted"/>
<dbReference type="RefSeq" id="WP_072856202.1">
    <property type="nucleotide sequence ID" value="NZ_FQUE01000002.1"/>
</dbReference>
<reference evidence="3" key="1">
    <citation type="submission" date="2016-11" db="EMBL/GenBank/DDBJ databases">
        <authorList>
            <person name="Varghese N."/>
            <person name="Submissions S."/>
        </authorList>
    </citation>
    <scope>NUCLEOTIDE SEQUENCE [LARGE SCALE GENOMIC DNA]</scope>
    <source>
        <strain evidence="3">DSM 29326</strain>
    </source>
</reference>
<evidence type="ECO:0000313" key="3">
    <source>
        <dbReference type="Proteomes" id="UP000183987"/>
    </source>
</evidence>
<feature type="compositionally biased region" description="Low complexity" evidence="1">
    <location>
        <begin position="117"/>
        <end position="129"/>
    </location>
</feature>
<dbReference type="EMBL" id="FQUE01000002">
    <property type="protein sequence ID" value="SHE77938.1"/>
    <property type="molecule type" value="Genomic_DNA"/>
</dbReference>
<organism evidence="2 3">
    <name type="scientific">Loktanella atrilutea</name>
    <dbReference type="NCBI Taxonomy" id="366533"/>
    <lineage>
        <taxon>Bacteria</taxon>
        <taxon>Pseudomonadati</taxon>
        <taxon>Pseudomonadota</taxon>
        <taxon>Alphaproteobacteria</taxon>
        <taxon>Rhodobacterales</taxon>
        <taxon>Roseobacteraceae</taxon>
        <taxon>Loktanella</taxon>
    </lineage>
</organism>
<evidence type="ECO:0000313" key="2">
    <source>
        <dbReference type="EMBL" id="SHE77938.1"/>
    </source>
</evidence>
<dbReference type="AlphaFoldDB" id="A0A1M4W9J6"/>
<dbReference type="STRING" id="366533.SAMN05444339_10239"/>
<sequence>MTGTKKTAQAMKLAATWTPNETLAASIAKSMMLSHGATIAGGKLRIELALFAEHDNVDRVQANAAALNELRANLAFGGTIHAWHITAGAAPRAMVLDVFKDFAPVSGAANDDPDPDPAGAAAATPPVADETTDAKDAA</sequence>
<dbReference type="Proteomes" id="UP000183987">
    <property type="component" value="Unassembled WGS sequence"/>
</dbReference>